<name>A0A2S4VWH5_9BASI</name>
<evidence type="ECO:0000313" key="9">
    <source>
        <dbReference type="Proteomes" id="UP000238274"/>
    </source>
</evidence>
<keyword evidence="6" id="KW-0408">Iron</keyword>
<dbReference type="InterPro" id="IPR003819">
    <property type="entry name" value="TauD/TfdA-like"/>
</dbReference>
<dbReference type="VEuPathDB" id="FungiDB:PSHT_07574"/>
<reference evidence="9" key="2">
    <citation type="journal article" date="2018" name="BMC Genomics">
        <title>Genomic insights into host adaptation between the wheat stripe rust pathogen (Puccinia striiformis f. sp. tritici) and the barley stripe rust pathogen (Puccinia striiformis f. sp. hordei).</title>
        <authorList>
            <person name="Xia C."/>
            <person name="Wang M."/>
            <person name="Yin C."/>
            <person name="Cornejo O.E."/>
            <person name="Hulbert S.H."/>
            <person name="Chen X."/>
        </authorList>
    </citation>
    <scope>NUCLEOTIDE SEQUENCE [LARGE SCALE GENOMIC DNA]</scope>
    <source>
        <strain evidence="9">93TX-2</strain>
    </source>
</reference>
<comment type="similarity">
    <text evidence="2">Belongs to the TfdA dioxygenase family.</text>
</comment>
<keyword evidence="5" id="KW-0560">Oxidoreductase</keyword>
<keyword evidence="9" id="KW-1185">Reference proteome</keyword>
<evidence type="ECO:0000259" key="7">
    <source>
        <dbReference type="Pfam" id="PF02668"/>
    </source>
</evidence>
<keyword evidence="3" id="KW-0479">Metal-binding</keyword>
<sequence>MSIKTTPLSTLTTDSRLPAEFGVIIDPSSYKDGVFDPVTMSDHEFNKLEQLLYTHSLVLWRGIELTPKQQFVLTNRFDSSSKSYGHGTETSGLQSKSILHPDLKTLPDQPQVQLIGNGQVVDSSVAPGLNPLPILKHPHHKTFHKSVISGEDEEKGYTRFYRWHIDAALYDLNPPKVTTLQALRVPQGSPQICRYDDGTGEELKVPLGTTVCSKSRAALVVSGKKMFDVLSPDLKSLAIRTKVQYSPHPYVWMSQAKAQSNGLGIETEGKELSKEDLPGYEESKIKIFPVLWKNPVTGELHLEVHPCGAQILHIDPIRPDSLHRDHTLYPDGAVIDDLKTVRDLLYKLQRPGIDPSLVYAHDWKEKDLCLFHNRGVLHSVVGAFNQDQHRAFWQCNIAASDQPIGPDQNDIIKYT</sequence>
<keyword evidence="4" id="KW-0223">Dioxygenase</keyword>
<reference evidence="9" key="3">
    <citation type="journal article" date="2018" name="Mol. Plant Microbe Interact.">
        <title>Genome sequence resources for the wheat stripe rust pathogen (Puccinia striiformis f. sp. tritici) and the barley stripe rust pathogen (Puccinia striiformis f. sp. hordei).</title>
        <authorList>
            <person name="Xia C."/>
            <person name="Wang M."/>
            <person name="Yin C."/>
            <person name="Cornejo O.E."/>
            <person name="Hulbert S.H."/>
            <person name="Chen X."/>
        </authorList>
    </citation>
    <scope>NUCLEOTIDE SEQUENCE [LARGE SCALE GENOMIC DNA]</scope>
    <source>
        <strain evidence="9">93TX-2</strain>
    </source>
</reference>
<dbReference type="PANTHER" id="PTHR43779">
    <property type="entry name" value="DIOXYGENASE RV0097-RELATED"/>
    <property type="match status" value="1"/>
</dbReference>
<feature type="domain" description="TauD/TfdA-like" evidence="7">
    <location>
        <begin position="37"/>
        <end position="395"/>
    </location>
</feature>
<evidence type="ECO:0000256" key="5">
    <source>
        <dbReference type="ARBA" id="ARBA00023002"/>
    </source>
</evidence>
<evidence type="ECO:0000256" key="2">
    <source>
        <dbReference type="ARBA" id="ARBA00005896"/>
    </source>
</evidence>
<evidence type="ECO:0000256" key="6">
    <source>
        <dbReference type="ARBA" id="ARBA00023004"/>
    </source>
</evidence>
<dbReference type="InterPro" id="IPR051178">
    <property type="entry name" value="TfdA_dioxygenase"/>
</dbReference>
<comment type="caution">
    <text evidence="8">The sequence shown here is derived from an EMBL/GenBank/DDBJ whole genome shotgun (WGS) entry which is preliminary data.</text>
</comment>
<dbReference type="AlphaFoldDB" id="A0A2S4VWH5"/>
<dbReference type="EMBL" id="PKSM01000094">
    <property type="protein sequence ID" value="POW13884.1"/>
    <property type="molecule type" value="Genomic_DNA"/>
</dbReference>
<evidence type="ECO:0000313" key="8">
    <source>
        <dbReference type="EMBL" id="POW13884.1"/>
    </source>
</evidence>
<dbReference type="VEuPathDB" id="FungiDB:PSTT_03722"/>
<evidence type="ECO:0000256" key="4">
    <source>
        <dbReference type="ARBA" id="ARBA00022964"/>
    </source>
</evidence>
<accession>A0A2S4VWH5</accession>
<dbReference type="Gene3D" id="3.60.130.10">
    <property type="entry name" value="Clavaminate synthase-like"/>
    <property type="match status" value="1"/>
</dbReference>
<dbReference type="Pfam" id="PF02668">
    <property type="entry name" value="TauD"/>
    <property type="match status" value="1"/>
</dbReference>
<gene>
    <name evidence="8" type="ORF">PSHT_07574</name>
</gene>
<dbReference type="InterPro" id="IPR042098">
    <property type="entry name" value="TauD-like_sf"/>
</dbReference>
<dbReference type="PANTHER" id="PTHR43779:SF2">
    <property type="entry name" value="ALPHA-KETOGLUTARATE-DEPENDENT XANTHINE DIOXYGENASE XAN1"/>
    <property type="match status" value="1"/>
</dbReference>
<dbReference type="GO" id="GO:0051213">
    <property type="term" value="F:dioxygenase activity"/>
    <property type="evidence" value="ECO:0007669"/>
    <property type="project" value="UniProtKB-KW"/>
</dbReference>
<comment type="cofactor">
    <cofactor evidence="1">
        <name>Fe(2+)</name>
        <dbReference type="ChEBI" id="CHEBI:29033"/>
    </cofactor>
</comment>
<evidence type="ECO:0000256" key="1">
    <source>
        <dbReference type="ARBA" id="ARBA00001954"/>
    </source>
</evidence>
<dbReference type="Proteomes" id="UP000238274">
    <property type="component" value="Unassembled WGS sequence"/>
</dbReference>
<evidence type="ECO:0000256" key="3">
    <source>
        <dbReference type="ARBA" id="ARBA00022723"/>
    </source>
</evidence>
<protein>
    <recommendedName>
        <fullName evidence="7">TauD/TfdA-like domain-containing protein</fullName>
    </recommendedName>
</protein>
<dbReference type="GO" id="GO:0046872">
    <property type="term" value="F:metal ion binding"/>
    <property type="evidence" value="ECO:0007669"/>
    <property type="project" value="UniProtKB-KW"/>
</dbReference>
<reference evidence="8 9" key="1">
    <citation type="submission" date="2017-12" db="EMBL/GenBank/DDBJ databases">
        <title>Gene loss provides genomic basis for host adaptation in cereal stripe rust fungi.</title>
        <authorList>
            <person name="Xia C."/>
        </authorList>
    </citation>
    <scope>NUCLEOTIDE SEQUENCE [LARGE SCALE GENOMIC DNA]</scope>
    <source>
        <strain evidence="8 9">93TX-2</strain>
    </source>
</reference>
<dbReference type="SUPFAM" id="SSF51197">
    <property type="entry name" value="Clavaminate synthase-like"/>
    <property type="match status" value="1"/>
</dbReference>
<proteinExistence type="inferred from homology"/>
<dbReference type="OrthoDB" id="93019at2759"/>
<organism evidence="8 9">
    <name type="scientific">Puccinia striiformis</name>
    <dbReference type="NCBI Taxonomy" id="27350"/>
    <lineage>
        <taxon>Eukaryota</taxon>
        <taxon>Fungi</taxon>
        <taxon>Dikarya</taxon>
        <taxon>Basidiomycota</taxon>
        <taxon>Pucciniomycotina</taxon>
        <taxon>Pucciniomycetes</taxon>
        <taxon>Pucciniales</taxon>
        <taxon>Pucciniaceae</taxon>
        <taxon>Puccinia</taxon>
    </lineage>
</organism>